<accession>A0ABV5CPE8</accession>
<name>A0ABV5CPE8_9ACTN</name>
<gene>
    <name evidence="1" type="ORF">AAFH96_12310</name>
</gene>
<comment type="caution">
    <text evidence="1">The sequence shown here is derived from an EMBL/GenBank/DDBJ whole genome shotgun (WGS) entry which is preliminary data.</text>
</comment>
<evidence type="ECO:0000313" key="2">
    <source>
        <dbReference type="Proteomes" id="UP001582793"/>
    </source>
</evidence>
<proteinExistence type="predicted"/>
<dbReference type="RefSeq" id="WP_375734211.1">
    <property type="nucleotide sequence ID" value="NZ_JBCGDC010000027.1"/>
</dbReference>
<protein>
    <submittedName>
        <fullName evidence="1">Uncharacterized protein</fullName>
    </submittedName>
</protein>
<reference evidence="1 2" key="1">
    <citation type="submission" date="2024-04" db="EMBL/GenBank/DDBJ databases">
        <title>Polymorphospora sp. isolated from Baiyangdian Lake in Xiong'an New Area.</title>
        <authorList>
            <person name="Zhang X."/>
            <person name="Liu J."/>
        </authorList>
    </citation>
    <scope>NUCLEOTIDE SEQUENCE [LARGE SCALE GENOMIC DNA]</scope>
    <source>
        <strain evidence="1 2">2-325</strain>
    </source>
</reference>
<organism evidence="1 2">
    <name type="scientific">Polymorphospora lycopeni</name>
    <dbReference type="NCBI Taxonomy" id="3140240"/>
    <lineage>
        <taxon>Bacteria</taxon>
        <taxon>Bacillati</taxon>
        <taxon>Actinomycetota</taxon>
        <taxon>Actinomycetes</taxon>
        <taxon>Micromonosporales</taxon>
        <taxon>Micromonosporaceae</taxon>
        <taxon>Polymorphospora</taxon>
    </lineage>
</organism>
<dbReference type="Proteomes" id="UP001582793">
    <property type="component" value="Unassembled WGS sequence"/>
</dbReference>
<sequence length="518" mass="56573">MSPSVAARQVGWLLRVNRRLGPDPGLRVGRNFAAAFRAEEPTRELAPSHVTRWESGQLAASRAVVARYEHLLGLPADSLVVVTDLIMRYFSVPRPADRNPPGGLPRPDEDRLYELLRRAEHPGDMTGQSWIELAKLVSGHPALVLFPETIWQRLAERLLPELMVSEGPSWLLRQEAMCRLLEHPVAGRFVATTCVDFARMPGSTAFVEPIALLDTTAQRPANDYLLGQLDTPGGPRSQHAAMLATIRKLPAGHFDAAQEDRLARSLAALADDATLTPDDRFLVSYLSRSVLRRRPRVEARVRNTLLAAGRHLSPGRPMDGHERISHRIAQQAQRELDAAATDDDVLTGLVDELLFSPNTERRFLATMTISATPYRTPVIRAVLSVLRRSVSTRTGGIPVGAGLRTLTTLGTDAHRPLLAEILTAPGVSPADRSVAAWAAPHCAGTFPVHVWRQVIGAQAAQGSRTGTEVQERIMQGLVYGIGTDRHHDLLADLGNDPTMPESARATASWLLRTPPSGA</sequence>
<evidence type="ECO:0000313" key="1">
    <source>
        <dbReference type="EMBL" id="MFB6393880.1"/>
    </source>
</evidence>
<dbReference type="EMBL" id="JBCGDC010000027">
    <property type="protein sequence ID" value="MFB6393880.1"/>
    <property type="molecule type" value="Genomic_DNA"/>
</dbReference>
<keyword evidence="2" id="KW-1185">Reference proteome</keyword>